<evidence type="ECO:0000256" key="1">
    <source>
        <dbReference type="ARBA" id="ARBA00023002"/>
    </source>
</evidence>
<dbReference type="NCBIfam" id="TIGR03710">
    <property type="entry name" value="OAFO_sf"/>
    <property type="match status" value="1"/>
</dbReference>
<sequence>MKTVKKISKINDFVIRFCNVNGSGSASANNLFARAIFRLGIPVSPKNIFPSNIQGLPTWYEVRVNEDGFLGRRGGIDMAVAVNGQTLFKDYQELLPGGYFLYDSTRELPENFTRTDITPIGIPLTSLCNEAFSNPKLRQLLKNIIYVGSLSYLLDIEFDVLTDSIKKQFQKKPKLADPNILALEIGFAYAEKHYRNSCELSVRRSNKLNGDIMMSGNSAFGLGAVYAGATVVGWYPITPSTSVVEAFERYANRFRVEEDTGRHKVAIIQAEDELAAIGIVIGASWNGARAFTATSGPGISLMSEFLGLAYFAEIPVVLIDVQRTGPSTGMPTRTQQSDLLACAYASHGDTKNVLLFPCDPKECFELGADAFDLAERLQTPVIIMSDLDLGMNDHVSAPMEWKEGRKYDRGKVLTAEDLENMQEKWGRYLDVDGDGICYRTFPGTHPTKGAYFTRGTSHNEYSAYTEESSDYEANMKRLLVKWETARGLVPAPRTKINDPACKTGLIFFGTSTHSTYEAISRLAKEGRVCNSLRIRAFPFHEEVLEFIERHEILFVIEQNRDAQMRTLLINECGTCRDKLQSILNIDGLPITANFITECIRNASLHNTVEPFPKQYSTGEKS</sequence>
<dbReference type="PANTHER" id="PTHR32154:SF29">
    <property type="entry name" value="BLR6743 PROTEIN"/>
    <property type="match status" value="1"/>
</dbReference>
<keyword evidence="5" id="KW-1185">Reference proteome</keyword>
<evidence type="ECO:0000259" key="2">
    <source>
        <dbReference type="Pfam" id="PF01558"/>
    </source>
</evidence>
<dbReference type="Pfam" id="PF01558">
    <property type="entry name" value="POR"/>
    <property type="match status" value="1"/>
</dbReference>
<evidence type="ECO:0000259" key="3">
    <source>
        <dbReference type="Pfam" id="PF01855"/>
    </source>
</evidence>
<dbReference type="GO" id="GO:0006979">
    <property type="term" value="P:response to oxidative stress"/>
    <property type="evidence" value="ECO:0007669"/>
    <property type="project" value="TreeGrafter"/>
</dbReference>
<keyword evidence="1" id="KW-0560">Oxidoreductase</keyword>
<dbReference type="Pfam" id="PF01855">
    <property type="entry name" value="POR_N"/>
    <property type="match status" value="1"/>
</dbReference>
<dbReference type="InterPro" id="IPR019752">
    <property type="entry name" value="Pyrv/ketoisovalerate_OxRed_cat"/>
</dbReference>
<dbReference type="FunFam" id="3.40.50.970:FF:000022">
    <property type="entry name" value="2-oxoglutarate ferredoxin oxidoreductase alpha subunit"/>
    <property type="match status" value="1"/>
</dbReference>
<dbReference type="Proteomes" id="UP000826725">
    <property type="component" value="Chromosome"/>
</dbReference>
<proteinExistence type="predicted"/>
<dbReference type="EMBL" id="AP024086">
    <property type="protein sequence ID" value="BCL62211.1"/>
    <property type="molecule type" value="Genomic_DNA"/>
</dbReference>
<feature type="domain" description="Pyruvate/ketoisovalerate oxidoreductase catalytic" evidence="2">
    <location>
        <begin position="22"/>
        <end position="187"/>
    </location>
</feature>
<evidence type="ECO:0000313" key="4">
    <source>
        <dbReference type="EMBL" id="BCL62211.1"/>
    </source>
</evidence>
<organism evidence="4 5">
    <name type="scientific">Desulfomarina profundi</name>
    <dbReference type="NCBI Taxonomy" id="2772557"/>
    <lineage>
        <taxon>Bacteria</taxon>
        <taxon>Pseudomonadati</taxon>
        <taxon>Thermodesulfobacteriota</taxon>
        <taxon>Desulfobulbia</taxon>
        <taxon>Desulfobulbales</taxon>
        <taxon>Desulfobulbaceae</taxon>
        <taxon>Desulfomarina</taxon>
    </lineage>
</organism>
<dbReference type="KEGG" id="dbk:DGMP_29040"/>
<gene>
    <name evidence="4" type="ORF">DGMP_29040</name>
</gene>
<dbReference type="CDD" id="cd07034">
    <property type="entry name" value="TPP_PYR_PFOR_IOR-alpha_like"/>
    <property type="match status" value="1"/>
</dbReference>
<dbReference type="AlphaFoldDB" id="A0A8D5JSK2"/>
<dbReference type="RefSeq" id="WP_228854596.1">
    <property type="nucleotide sequence ID" value="NZ_AP024086.1"/>
</dbReference>
<dbReference type="InterPro" id="IPR050722">
    <property type="entry name" value="Pyruvate:ferred/Flavod_OxRd"/>
</dbReference>
<dbReference type="PANTHER" id="PTHR32154">
    <property type="entry name" value="PYRUVATE-FLAVODOXIN OXIDOREDUCTASE-RELATED"/>
    <property type="match status" value="1"/>
</dbReference>
<name>A0A8D5JSK2_9BACT</name>
<feature type="domain" description="Pyruvate flavodoxin/ferredoxin oxidoreductase pyrimidine binding" evidence="3">
    <location>
        <begin position="223"/>
        <end position="388"/>
    </location>
</feature>
<dbReference type="InterPro" id="IPR002880">
    <property type="entry name" value="Pyrv_Fd/Flavodoxin_OxRdtase_N"/>
</dbReference>
<protein>
    <submittedName>
        <fullName evidence="4">Ferredoxin oxidoreductase</fullName>
    </submittedName>
</protein>
<reference evidence="4" key="1">
    <citation type="submission" date="2020-09" db="EMBL/GenBank/DDBJ databases">
        <title>Desulfogranum mesoprofundum gen. nov., sp. nov., a novel mesophilic, sulfate-reducing chemolithoautotroph isolated from a deep-sea hydrothermal vent chimney in the Suiyo Seamount.</title>
        <authorList>
            <person name="Hashimoto Y."/>
            <person name="Nakagawa S."/>
        </authorList>
    </citation>
    <scope>NUCLEOTIDE SEQUENCE</scope>
    <source>
        <strain evidence="4">KT2</strain>
    </source>
</reference>
<dbReference type="GO" id="GO:0016903">
    <property type="term" value="F:oxidoreductase activity, acting on the aldehyde or oxo group of donors"/>
    <property type="evidence" value="ECO:0007669"/>
    <property type="project" value="InterPro"/>
</dbReference>
<evidence type="ECO:0000313" key="5">
    <source>
        <dbReference type="Proteomes" id="UP000826725"/>
    </source>
</evidence>
<dbReference type="InterPro" id="IPR022367">
    <property type="entry name" value="2-oxoacid/accept_OxRdtase_asu"/>
</dbReference>
<accession>A0A8D5JSK2</accession>